<dbReference type="Proteomes" id="UP000319852">
    <property type="component" value="Chromosome"/>
</dbReference>
<evidence type="ECO:0000313" key="2">
    <source>
        <dbReference type="Proteomes" id="UP000319852"/>
    </source>
</evidence>
<reference evidence="1 2" key="1">
    <citation type="submission" date="2019-02" db="EMBL/GenBank/DDBJ databases">
        <title>Deep-cultivation of Planctomycetes and their phenomic and genomic characterization uncovers novel biology.</title>
        <authorList>
            <person name="Wiegand S."/>
            <person name="Jogler M."/>
            <person name="Boedeker C."/>
            <person name="Pinto D."/>
            <person name="Vollmers J."/>
            <person name="Rivas-Marin E."/>
            <person name="Kohn T."/>
            <person name="Peeters S.H."/>
            <person name="Heuer A."/>
            <person name="Rast P."/>
            <person name="Oberbeckmann S."/>
            <person name="Bunk B."/>
            <person name="Jeske O."/>
            <person name="Meyerdierks A."/>
            <person name="Storesund J.E."/>
            <person name="Kallscheuer N."/>
            <person name="Luecker S."/>
            <person name="Lage O.M."/>
            <person name="Pohl T."/>
            <person name="Merkel B.J."/>
            <person name="Hornburger P."/>
            <person name="Mueller R.-W."/>
            <person name="Bruemmer F."/>
            <person name="Labrenz M."/>
            <person name="Spormann A.M."/>
            <person name="Op den Camp H."/>
            <person name="Overmann J."/>
            <person name="Amann R."/>
            <person name="Jetten M.S.M."/>
            <person name="Mascher T."/>
            <person name="Medema M.H."/>
            <person name="Devos D.P."/>
            <person name="Kaster A.-K."/>
            <person name="Ovreas L."/>
            <person name="Rohde M."/>
            <person name="Galperin M.Y."/>
            <person name="Jogler C."/>
        </authorList>
    </citation>
    <scope>NUCLEOTIDE SEQUENCE [LARGE SCALE GENOMIC DNA]</scope>
    <source>
        <strain evidence="1 2">HG15A2</strain>
    </source>
</reference>
<dbReference type="KEGG" id="amob:HG15A2_14370"/>
<gene>
    <name evidence="1" type="ORF">HG15A2_14370</name>
</gene>
<dbReference type="EMBL" id="CP036263">
    <property type="protein sequence ID" value="QDS98164.1"/>
    <property type="molecule type" value="Genomic_DNA"/>
</dbReference>
<proteinExistence type="predicted"/>
<protein>
    <submittedName>
        <fullName evidence="1">Uncharacterized protein</fullName>
    </submittedName>
</protein>
<name>A0A517MTG2_9BACT</name>
<dbReference type="AlphaFoldDB" id="A0A517MTG2"/>
<evidence type="ECO:0000313" key="1">
    <source>
        <dbReference type="EMBL" id="QDS98164.1"/>
    </source>
</evidence>
<organism evidence="1 2">
    <name type="scientific">Adhaeretor mobilis</name>
    <dbReference type="NCBI Taxonomy" id="1930276"/>
    <lineage>
        <taxon>Bacteria</taxon>
        <taxon>Pseudomonadati</taxon>
        <taxon>Planctomycetota</taxon>
        <taxon>Planctomycetia</taxon>
        <taxon>Pirellulales</taxon>
        <taxon>Lacipirellulaceae</taxon>
        <taxon>Adhaeretor</taxon>
    </lineage>
</organism>
<accession>A0A517MTG2</accession>
<dbReference type="RefSeq" id="WP_145059122.1">
    <property type="nucleotide sequence ID" value="NZ_CP036263.1"/>
</dbReference>
<sequence>MKPKSYGLSLHGYQPLVVDESWLSDEEKRRVVQWHIHRWPAGFKEGWKSYLTTEDLAEMESIANEPPPGESTQWRLDGKDPGVTWAQISRIERACQIAYARVLYNNGKRIAYGDRF</sequence>
<keyword evidence="2" id="KW-1185">Reference proteome</keyword>